<evidence type="ECO:0000313" key="2">
    <source>
        <dbReference type="EMBL" id="MDH0757736.1"/>
    </source>
</evidence>
<keyword evidence="1" id="KW-0812">Transmembrane</keyword>
<keyword evidence="1" id="KW-1133">Transmembrane helix</keyword>
<comment type="caution">
    <text evidence="2">The sequence shown here is derived from an EMBL/GenBank/DDBJ whole genome shotgun (WGS) entry which is preliminary data.</text>
</comment>
<keyword evidence="1" id="KW-0472">Membrane</keyword>
<proteinExistence type="predicted"/>
<sequence length="133" mass="14468">MSEVQTSTDKSRTGLTATITGLLVSLTALAPADWSTEAKAIIPIVAGIISPFIAAGIYRLQRKVEQSPELTDYLAAYENDLKFQNKALKNKGLSKEDRAAIEAKRSNTLLKMSTAHQDFRTSSLNISVEKPAD</sequence>
<reference evidence="2 3" key="1">
    <citation type="submission" date="2022-09" db="EMBL/GenBank/DDBJ databases">
        <title>Intensive care unit water sources are persistently colonized with multi-drug resistant bacteria and are the site of extensive horizontal gene transfer of antibiotic resistance genes.</title>
        <authorList>
            <person name="Diorio-Toth L."/>
        </authorList>
    </citation>
    <scope>NUCLEOTIDE SEQUENCE [LARGE SCALE GENOMIC DNA]</scope>
    <source>
        <strain evidence="2 3">GD03901</strain>
    </source>
</reference>
<name>A0ABD4YE37_9PSED</name>
<gene>
    <name evidence="2" type="ORF">N5C70_13615</name>
</gene>
<dbReference type="Proteomes" id="UP001160152">
    <property type="component" value="Unassembled WGS sequence"/>
</dbReference>
<dbReference type="AlphaFoldDB" id="A0ABD4YE37"/>
<protein>
    <submittedName>
        <fullName evidence="2">Uncharacterized protein</fullName>
    </submittedName>
</protein>
<dbReference type="RefSeq" id="WP_280070143.1">
    <property type="nucleotide sequence ID" value="NZ_JAOCBV010000001.1"/>
</dbReference>
<accession>A0ABD4YE37</accession>
<evidence type="ECO:0000313" key="3">
    <source>
        <dbReference type="Proteomes" id="UP001160152"/>
    </source>
</evidence>
<feature type="transmembrane region" description="Helical" evidence="1">
    <location>
        <begin position="40"/>
        <end position="58"/>
    </location>
</feature>
<feature type="transmembrane region" description="Helical" evidence="1">
    <location>
        <begin position="12"/>
        <end position="34"/>
    </location>
</feature>
<evidence type="ECO:0000256" key="1">
    <source>
        <dbReference type="SAM" id="Phobius"/>
    </source>
</evidence>
<dbReference type="EMBL" id="JAOCBV010000001">
    <property type="protein sequence ID" value="MDH0757736.1"/>
    <property type="molecule type" value="Genomic_DNA"/>
</dbReference>
<organism evidence="2 3">
    <name type="scientific">Pseudomonas juntendi</name>
    <dbReference type="NCBI Taxonomy" id="2666183"/>
    <lineage>
        <taxon>Bacteria</taxon>
        <taxon>Pseudomonadati</taxon>
        <taxon>Pseudomonadota</taxon>
        <taxon>Gammaproteobacteria</taxon>
        <taxon>Pseudomonadales</taxon>
        <taxon>Pseudomonadaceae</taxon>
        <taxon>Pseudomonas</taxon>
    </lineage>
</organism>